<sequence length="121" mass="14201">MPPPSTFGAAHRQYVQSLYKRRLKNSLDWTIRRDVWRGKAMQIRAEFERNRDVKDPRQLAQIFERAEATLAEWKHPDPYVAPTAPGGTKWERNLPPPMESPYAHDEPTQYVPISRSWNPFA</sequence>
<dbReference type="CDD" id="cd20263">
    <property type="entry name" value="Complex1_LYR_NDUFB9_LYRM3"/>
    <property type="match status" value="1"/>
</dbReference>
<dbReference type="GO" id="GO:0006120">
    <property type="term" value="P:mitochondrial electron transport, NADH to ubiquinone"/>
    <property type="evidence" value="ECO:0007669"/>
    <property type="project" value="InterPro"/>
</dbReference>
<keyword evidence="10" id="KW-0249">Electron transport</keyword>
<comment type="caution">
    <text evidence="18">The sequence shown here is derived from an EMBL/GenBank/DDBJ whole genome shotgun (WGS) entry which is preliminary data.</text>
</comment>
<accession>A0AAD6TI85</accession>
<comment type="subcellular location">
    <subcellularLocation>
        <location evidence="2">Mitochondrion inner membrane</location>
        <topology evidence="2">Peripheral membrane protein</topology>
        <orientation evidence="2">Matrix side</orientation>
    </subcellularLocation>
</comment>
<keyword evidence="11" id="KW-0007">Acetylation</keyword>
<name>A0AAD6TI85_9AGAR</name>
<keyword evidence="13" id="KW-0472">Membrane</keyword>
<dbReference type="Pfam" id="PF05347">
    <property type="entry name" value="Complex1_LYR"/>
    <property type="match status" value="1"/>
</dbReference>
<evidence type="ECO:0000256" key="2">
    <source>
        <dbReference type="ARBA" id="ARBA00004443"/>
    </source>
</evidence>
<evidence type="ECO:0000256" key="9">
    <source>
        <dbReference type="ARBA" id="ARBA00022792"/>
    </source>
</evidence>
<feature type="region of interest" description="Disordered" evidence="16">
    <location>
        <begin position="76"/>
        <end position="107"/>
    </location>
</feature>
<evidence type="ECO:0000256" key="7">
    <source>
        <dbReference type="ARBA" id="ARBA00022553"/>
    </source>
</evidence>
<comment type="subunit">
    <text evidence="4">Mammalian complex I is composed of 45 different subunits.</text>
</comment>
<evidence type="ECO:0000256" key="11">
    <source>
        <dbReference type="ARBA" id="ARBA00022990"/>
    </source>
</evidence>
<dbReference type="InterPro" id="IPR008011">
    <property type="entry name" value="Complex1_LYR_dom"/>
</dbReference>
<dbReference type="GO" id="GO:0005743">
    <property type="term" value="C:mitochondrial inner membrane"/>
    <property type="evidence" value="ECO:0007669"/>
    <property type="project" value="UniProtKB-SubCell"/>
</dbReference>
<comment type="function">
    <text evidence="1">Accessory subunit of the mitochondrial membrane respiratory chain NADH dehydrogenase (Complex I), that is believed to be not involved in catalysis. Complex I functions in the transfer of electrons from NADH to the respiratory chain. The immediate electron acceptor for the enzyme is believed to be ubiquinone.</text>
</comment>
<dbReference type="PANTHER" id="PTHR12868">
    <property type="entry name" value="NADH-UBIQUINONE OXIDOREDUCTASE B22 SUBUNIT"/>
    <property type="match status" value="1"/>
</dbReference>
<dbReference type="EMBL" id="JARJCM010000006">
    <property type="protein sequence ID" value="KAJ7044703.1"/>
    <property type="molecule type" value="Genomic_DNA"/>
</dbReference>
<evidence type="ECO:0000256" key="3">
    <source>
        <dbReference type="ARBA" id="ARBA00009508"/>
    </source>
</evidence>
<evidence type="ECO:0000256" key="15">
    <source>
        <dbReference type="ARBA" id="ARBA00032528"/>
    </source>
</evidence>
<feature type="domain" description="Complex 1 LYR protein" evidence="17">
    <location>
        <begin position="15"/>
        <end position="71"/>
    </location>
</feature>
<gene>
    <name evidence="18" type="ORF">C8F04DRAFT_1249962</name>
</gene>
<evidence type="ECO:0000313" key="18">
    <source>
        <dbReference type="EMBL" id="KAJ7044703.1"/>
    </source>
</evidence>
<evidence type="ECO:0000256" key="8">
    <source>
        <dbReference type="ARBA" id="ARBA00022660"/>
    </source>
</evidence>
<evidence type="ECO:0000256" key="13">
    <source>
        <dbReference type="ARBA" id="ARBA00023136"/>
    </source>
</evidence>
<keyword evidence="12" id="KW-0496">Mitochondrion</keyword>
<protein>
    <recommendedName>
        <fullName evidence="5">NADH dehydrogenase [ubiquinone] 1 beta subcomplex subunit 9</fullName>
    </recommendedName>
    <alternativeName>
        <fullName evidence="14">Complex I-B22</fullName>
    </alternativeName>
    <alternativeName>
        <fullName evidence="15">NADH-ubiquinone oxidoreductase B22 subunit</fullName>
    </alternativeName>
</protein>
<organism evidence="18 19">
    <name type="scientific">Mycena alexandri</name>
    <dbReference type="NCBI Taxonomy" id="1745969"/>
    <lineage>
        <taxon>Eukaryota</taxon>
        <taxon>Fungi</taxon>
        <taxon>Dikarya</taxon>
        <taxon>Basidiomycota</taxon>
        <taxon>Agaricomycotina</taxon>
        <taxon>Agaricomycetes</taxon>
        <taxon>Agaricomycetidae</taxon>
        <taxon>Agaricales</taxon>
        <taxon>Marasmiineae</taxon>
        <taxon>Mycenaceae</taxon>
        <taxon>Mycena</taxon>
    </lineage>
</organism>
<evidence type="ECO:0000256" key="5">
    <source>
        <dbReference type="ARBA" id="ARBA00018684"/>
    </source>
</evidence>
<reference evidence="18" key="1">
    <citation type="submission" date="2023-03" db="EMBL/GenBank/DDBJ databases">
        <title>Massive genome expansion in bonnet fungi (Mycena s.s.) driven by repeated elements and novel gene families across ecological guilds.</title>
        <authorList>
            <consortium name="Lawrence Berkeley National Laboratory"/>
            <person name="Harder C.B."/>
            <person name="Miyauchi S."/>
            <person name="Viragh M."/>
            <person name="Kuo A."/>
            <person name="Thoen E."/>
            <person name="Andreopoulos B."/>
            <person name="Lu D."/>
            <person name="Skrede I."/>
            <person name="Drula E."/>
            <person name="Henrissat B."/>
            <person name="Morin E."/>
            <person name="Kohler A."/>
            <person name="Barry K."/>
            <person name="LaButti K."/>
            <person name="Morin E."/>
            <person name="Salamov A."/>
            <person name="Lipzen A."/>
            <person name="Mereny Z."/>
            <person name="Hegedus B."/>
            <person name="Baldrian P."/>
            <person name="Stursova M."/>
            <person name="Weitz H."/>
            <person name="Taylor A."/>
            <person name="Grigoriev I.V."/>
            <person name="Nagy L.G."/>
            <person name="Martin F."/>
            <person name="Kauserud H."/>
        </authorList>
    </citation>
    <scope>NUCLEOTIDE SEQUENCE</scope>
    <source>
        <strain evidence="18">CBHHK200</strain>
    </source>
</reference>
<keyword evidence="19" id="KW-1185">Reference proteome</keyword>
<evidence type="ECO:0000256" key="1">
    <source>
        <dbReference type="ARBA" id="ARBA00002920"/>
    </source>
</evidence>
<evidence type="ECO:0000256" key="6">
    <source>
        <dbReference type="ARBA" id="ARBA00022448"/>
    </source>
</evidence>
<dbReference type="InterPro" id="IPR033034">
    <property type="entry name" value="NDUFB9"/>
</dbReference>
<keyword evidence="7" id="KW-0597">Phosphoprotein</keyword>
<evidence type="ECO:0000256" key="12">
    <source>
        <dbReference type="ARBA" id="ARBA00023128"/>
    </source>
</evidence>
<keyword evidence="9" id="KW-0999">Mitochondrion inner membrane</keyword>
<evidence type="ECO:0000313" key="19">
    <source>
        <dbReference type="Proteomes" id="UP001218188"/>
    </source>
</evidence>
<evidence type="ECO:0000259" key="17">
    <source>
        <dbReference type="Pfam" id="PF05347"/>
    </source>
</evidence>
<keyword evidence="8" id="KW-0679">Respiratory chain</keyword>
<evidence type="ECO:0000256" key="4">
    <source>
        <dbReference type="ARBA" id="ARBA00011790"/>
    </source>
</evidence>
<dbReference type="Proteomes" id="UP001218188">
    <property type="component" value="Unassembled WGS sequence"/>
</dbReference>
<dbReference type="InterPro" id="IPR045292">
    <property type="entry name" value="Complex1_LYR_NDUFB9_LYRM3"/>
</dbReference>
<dbReference type="PANTHER" id="PTHR12868:SF0">
    <property type="entry name" value="NADH DEHYDROGENASE [UBIQUINONE] 1 BETA SUBCOMPLEX SUBUNIT 9"/>
    <property type="match status" value="1"/>
</dbReference>
<proteinExistence type="inferred from homology"/>
<evidence type="ECO:0000256" key="16">
    <source>
        <dbReference type="SAM" id="MobiDB-lite"/>
    </source>
</evidence>
<dbReference type="AlphaFoldDB" id="A0AAD6TI85"/>
<evidence type="ECO:0000256" key="10">
    <source>
        <dbReference type="ARBA" id="ARBA00022982"/>
    </source>
</evidence>
<comment type="similarity">
    <text evidence="3">Belongs to the complex I LYR family.</text>
</comment>
<evidence type="ECO:0000256" key="14">
    <source>
        <dbReference type="ARBA" id="ARBA00030192"/>
    </source>
</evidence>
<keyword evidence="6" id="KW-0813">Transport</keyword>